<dbReference type="PANTHER" id="PTHR42908">
    <property type="entry name" value="TRANSLATION ELONGATION FACTOR-RELATED"/>
    <property type="match status" value="1"/>
</dbReference>
<evidence type="ECO:0000256" key="5">
    <source>
        <dbReference type="ARBA" id="ARBA00022741"/>
    </source>
</evidence>
<evidence type="ECO:0000313" key="12">
    <source>
        <dbReference type="EMBL" id="RWX72813.1"/>
    </source>
</evidence>
<accession>A0A444L5G4</accession>
<dbReference type="SMART" id="SM00838">
    <property type="entry name" value="EFG_C"/>
    <property type="match status" value="1"/>
</dbReference>
<evidence type="ECO:0000313" key="13">
    <source>
        <dbReference type="Proteomes" id="UP000288215"/>
    </source>
</evidence>
<dbReference type="SUPFAM" id="SSF54980">
    <property type="entry name" value="EF-G C-terminal domain-like"/>
    <property type="match status" value="2"/>
</dbReference>
<evidence type="ECO:0000256" key="10">
    <source>
        <dbReference type="HAMAP-Rule" id="MF_00054"/>
    </source>
</evidence>
<dbReference type="GO" id="GO:0003924">
    <property type="term" value="F:GTPase activity"/>
    <property type="evidence" value="ECO:0007669"/>
    <property type="project" value="InterPro"/>
</dbReference>
<protein>
    <recommendedName>
        <fullName evidence="3 10">Elongation factor 2</fullName>
        <shortName evidence="10">EF-2</shortName>
    </recommendedName>
</protein>
<gene>
    <name evidence="10" type="primary">fusA</name>
    <name evidence="12" type="ORF">Metus_0787</name>
</gene>
<dbReference type="CDD" id="cd01514">
    <property type="entry name" value="Elongation_Factor_C"/>
    <property type="match status" value="1"/>
</dbReference>
<dbReference type="NCBIfam" id="TIGR00231">
    <property type="entry name" value="small_GTP"/>
    <property type="match status" value="1"/>
</dbReference>
<keyword evidence="6 10" id="KW-0251">Elongation factor</keyword>
<dbReference type="Gene3D" id="3.40.50.300">
    <property type="entry name" value="P-loop containing nucleotide triphosphate hydrolases"/>
    <property type="match status" value="1"/>
</dbReference>
<evidence type="ECO:0000256" key="7">
    <source>
        <dbReference type="ARBA" id="ARBA00022917"/>
    </source>
</evidence>
<feature type="binding site" evidence="10">
    <location>
        <begin position="93"/>
        <end position="97"/>
    </location>
    <ligand>
        <name>GTP</name>
        <dbReference type="ChEBI" id="CHEBI:37565"/>
    </ligand>
</feature>
<dbReference type="HAMAP" id="MF_00054_A">
    <property type="entry name" value="EF_G_EF_2_A"/>
    <property type="match status" value="1"/>
</dbReference>
<evidence type="ECO:0000256" key="4">
    <source>
        <dbReference type="ARBA" id="ARBA00022490"/>
    </source>
</evidence>
<sequence length="735" mass="81920">MPKYKQTEEIIKLMSNKLNVRNIGTLAHVDHGKTTLSDSLLAGAGLISQKIAAQALALDYVEIEQLRQMTVKAANVSLLHEKNDQSYVINLIDTPGHVDFTGHVTRSLRVMDGGIVVVDSVEGVMTQTETVLRQAMDEKVRPLLYVNKVDRLIKELRLSPQEILERLLKIIRDFNALLETYADPEFKDKWKVNPDKGQVAFGSALHKWGFTLPIIKAKGMKFSDVIDAYNKGDIERLQKEFPLHIAILDMAVDHIPNPVEAQKYRIPKIWRGDINSPIGKAMLNCDENGPLVICVNKVIVDPHAGPVVTGRIFSGTIHEGEQLYGLMSKSEGRVQQVSLYMGPYREICPEMASGNIVALLGLDNARAGETLVRPADKDAMFPFEKMKYISDPVVTVAIEPKYSRDLPKLIDALHKMAIEDPTLSVKINQETGEYLIAGMGSLHLEIALWDLKQRTGGIEITTTPPIVVYRESLTGAGGPFEGKSPNKHNRLYLKVEPLNQETIDLIQQGVIYEDMDSKERVRILREKAGWDNEEAKGIWAIDSYVNVLVDATKGLQYIREIKDTIIQAFRLNVSEGPLAREPIRGLKVLLVDANVHEDPAHRGPGQIMPAIRDAMFCGFLSCNPILLEPIIKLDMKVPQDFLGGVTRIIAGKRGKIISMDQVGQVMHLVSEIPVSETFDLSDQLRSATAGKAFWGTEFARWSPVPSSMLADTIKKIRERKGLSPNPPTPQEFMSM</sequence>
<keyword evidence="4 10" id="KW-0963">Cytoplasm</keyword>
<evidence type="ECO:0000256" key="9">
    <source>
        <dbReference type="ARBA" id="ARBA00024731"/>
    </source>
</evidence>
<dbReference type="GO" id="GO:0005829">
    <property type="term" value="C:cytosol"/>
    <property type="evidence" value="ECO:0007669"/>
    <property type="project" value="TreeGrafter"/>
</dbReference>
<dbReference type="InterPro" id="IPR004543">
    <property type="entry name" value="Transl_elong_EFG/EF2_arc"/>
</dbReference>
<keyword evidence="7 10" id="KW-0648">Protein biosynthesis</keyword>
<dbReference type="InterPro" id="IPR005225">
    <property type="entry name" value="Small_GTP-bd"/>
</dbReference>
<dbReference type="Pfam" id="PF14492">
    <property type="entry name" value="EFG_III"/>
    <property type="match status" value="1"/>
</dbReference>
<evidence type="ECO:0000256" key="8">
    <source>
        <dbReference type="ARBA" id="ARBA00023134"/>
    </source>
</evidence>
<dbReference type="FunFam" id="3.30.230.10:FF:000009">
    <property type="entry name" value="116 kDa U5 small nuclear ribonucleoprotein component"/>
    <property type="match status" value="1"/>
</dbReference>
<dbReference type="SUPFAM" id="SSF54211">
    <property type="entry name" value="Ribosomal protein S5 domain 2-like"/>
    <property type="match status" value="1"/>
</dbReference>
<dbReference type="SUPFAM" id="SSF52540">
    <property type="entry name" value="P-loop containing nucleoside triphosphate hydrolases"/>
    <property type="match status" value="1"/>
</dbReference>
<evidence type="ECO:0000256" key="3">
    <source>
        <dbReference type="ARBA" id="ARBA00017891"/>
    </source>
</evidence>
<feature type="modified residue" description="Diphthamide" evidence="10">
    <location>
        <position position="601"/>
    </location>
</feature>
<comment type="similarity">
    <text evidence="2 10">Belongs to the TRAFAC class translation factor GTPase superfamily. Classic translation factor GTPase family. EF-G/EF-2 subfamily.</text>
</comment>
<evidence type="ECO:0000256" key="6">
    <source>
        <dbReference type="ARBA" id="ARBA00022768"/>
    </source>
</evidence>
<dbReference type="SUPFAM" id="SSF50447">
    <property type="entry name" value="Translation proteins"/>
    <property type="match status" value="1"/>
</dbReference>
<comment type="subcellular location">
    <subcellularLocation>
        <location evidence="1 10">Cytoplasm</location>
    </subcellularLocation>
</comment>
<dbReference type="CDD" id="cd01681">
    <property type="entry name" value="aeEF2_snRNP_like_IV"/>
    <property type="match status" value="1"/>
</dbReference>
<dbReference type="InterPro" id="IPR005517">
    <property type="entry name" value="Transl_elong_EFG/EF2_IV"/>
</dbReference>
<dbReference type="InterPro" id="IPR000640">
    <property type="entry name" value="EFG_V-like"/>
</dbReference>
<feature type="binding site" evidence="10">
    <location>
        <begin position="147"/>
        <end position="150"/>
    </location>
    <ligand>
        <name>GTP</name>
        <dbReference type="ChEBI" id="CHEBI:37565"/>
    </ligand>
</feature>
<dbReference type="EMBL" id="RXGA01000003">
    <property type="protein sequence ID" value="RWX72813.1"/>
    <property type="molecule type" value="Genomic_DNA"/>
</dbReference>
<dbReference type="AlphaFoldDB" id="A0A444L5G4"/>
<dbReference type="InterPro" id="IPR009000">
    <property type="entry name" value="Transl_B-barrel_sf"/>
</dbReference>
<dbReference type="PRINTS" id="PR00315">
    <property type="entry name" value="ELONGATNFCT"/>
</dbReference>
<dbReference type="InterPro" id="IPR004161">
    <property type="entry name" value="EFTu-like_2"/>
</dbReference>
<dbReference type="Gene3D" id="3.30.230.10">
    <property type="match status" value="1"/>
</dbReference>
<keyword evidence="8 10" id="KW-0342">GTP-binding</keyword>
<dbReference type="CDD" id="cd16268">
    <property type="entry name" value="EF2_II"/>
    <property type="match status" value="1"/>
</dbReference>
<dbReference type="GO" id="GO:0005525">
    <property type="term" value="F:GTP binding"/>
    <property type="evidence" value="ECO:0007669"/>
    <property type="project" value="UniProtKB-UniRule"/>
</dbReference>
<dbReference type="PROSITE" id="PS51722">
    <property type="entry name" value="G_TR_2"/>
    <property type="match status" value="1"/>
</dbReference>
<comment type="function">
    <text evidence="9 10">Catalyzes the GTP-dependent ribosomal translocation step during translation elongation. During this step, the ribosome changes from the pre-translocational (PRE) to the post-translocational (POST) state as the newly formed A-site-bound peptidyl-tRNA and P-site-bound deacylated tRNA move to the P and E sites, respectively. Catalyzes the coordinated movement of the two tRNA molecules, the mRNA and conformational changes in the ribosome.</text>
</comment>
<comment type="caution">
    <text evidence="12">The sequence shown here is derived from an EMBL/GenBank/DDBJ whole genome shotgun (WGS) entry which is preliminary data.</text>
</comment>
<dbReference type="InterPro" id="IPR000795">
    <property type="entry name" value="T_Tr_GTP-bd_dom"/>
</dbReference>
<feature type="binding site" evidence="10">
    <location>
        <begin position="27"/>
        <end position="34"/>
    </location>
    <ligand>
        <name>GTP</name>
        <dbReference type="ChEBI" id="CHEBI:37565"/>
    </ligand>
</feature>
<dbReference type="Pfam" id="PF03764">
    <property type="entry name" value="EFG_IV"/>
    <property type="match status" value="1"/>
</dbReference>
<proteinExistence type="inferred from homology"/>
<dbReference type="Gene3D" id="3.30.70.870">
    <property type="entry name" value="Elongation Factor G (Translational Gtpase), domain 3"/>
    <property type="match status" value="1"/>
</dbReference>
<dbReference type="CDD" id="cd16261">
    <property type="entry name" value="EF2_snRNP_III"/>
    <property type="match status" value="1"/>
</dbReference>
<dbReference type="Proteomes" id="UP000288215">
    <property type="component" value="Unassembled WGS sequence"/>
</dbReference>
<dbReference type="Pfam" id="PF03144">
    <property type="entry name" value="GTP_EFTU_D2"/>
    <property type="match status" value="1"/>
</dbReference>
<evidence type="ECO:0000256" key="1">
    <source>
        <dbReference type="ARBA" id="ARBA00004496"/>
    </source>
</evidence>
<organism evidence="12 13">
    <name type="scientific">Methanosuratincola subterraneus</name>
    <dbReference type="NCBI Taxonomy" id="2593994"/>
    <lineage>
        <taxon>Archaea</taxon>
        <taxon>Thermoproteota</taxon>
        <taxon>Methanosuratincolia</taxon>
        <taxon>Candidatus Methanomethylicales</taxon>
        <taxon>Candidatus Methanomethylicaceae</taxon>
        <taxon>Candidatus Methanosuratincola (ex Vanwonterghem et al. 2016)</taxon>
    </lineage>
</organism>
<dbReference type="GO" id="GO:1990904">
    <property type="term" value="C:ribonucleoprotein complex"/>
    <property type="evidence" value="ECO:0007669"/>
    <property type="project" value="TreeGrafter"/>
</dbReference>
<dbReference type="FunFam" id="3.30.70.870:FF:000002">
    <property type="entry name" value="Translation elongation factor 2"/>
    <property type="match status" value="1"/>
</dbReference>
<evidence type="ECO:0000256" key="2">
    <source>
        <dbReference type="ARBA" id="ARBA00005870"/>
    </source>
</evidence>
<dbReference type="InterPro" id="IPR014721">
    <property type="entry name" value="Ribsml_uS5_D2-typ_fold_subgr"/>
</dbReference>
<dbReference type="Pfam" id="PF00009">
    <property type="entry name" value="GTP_EFTU"/>
    <property type="match status" value="1"/>
</dbReference>
<dbReference type="SMART" id="SM00889">
    <property type="entry name" value="EFG_IV"/>
    <property type="match status" value="1"/>
</dbReference>
<reference evidence="12 13" key="1">
    <citation type="submission" date="2018-12" db="EMBL/GenBank/DDBJ databases">
        <title>The complete genome of the methanogenic archaea of the candidate phylum Verstraetearchaeota, obtained from the metagenome of underground thermal water.</title>
        <authorList>
            <person name="Kadnikov V.V."/>
            <person name="Mardanov A.V."/>
            <person name="Beletsky A.V."/>
            <person name="Karnachuk O.V."/>
            <person name="Ravin N.V."/>
        </authorList>
    </citation>
    <scope>NUCLEOTIDE SEQUENCE [LARGE SCALE GENOMIC DNA]</scope>
    <source>
        <strain evidence="12">Ch88</strain>
    </source>
</reference>
<dbReference type="InterPro" id="IPR020568">
    <property type="entry name" value="Ribosomal_Su5_D2-typ_SF"/>
</dbReference>
<dbReference type="CDD" id="cd01885">
    <property type="entry name" value="EF2"/>
    <property type="match status" value="1"/>
</dbReference>
<dbReference type="Gene3D" id="3.30.70.240">
    <property type="match status" value="1"/>
</dbReference>
<dbReference type="InterPro" id="IPR041095">
    <property type="entry name" value="EFG_II"/>
</dbReference>
<keyword evidence="5 10" id="KW-0547">Nucleotide-binding</keyword>
<dbReference type="Pfam" id="PF00679">
    <property type="entry name" value="EFG_C"/>
    <property type="match status" value="1"/>
</dbReference>
<feature type="domain" description="Tr-type G" evidence="11">
    <location>
        <begin position="18"/>
        <end position="259"/>
    </location>
</feature>
<name>A0A444L5G4_METS7</name>
<dbReference type="GO" id="GO:0003746">
    <property type="term" value="F:translation elongation factor activity"/>
    <property type="evidence" value="ECO:0007669"/>
    <property type="project" value="UniProtKB-UniRule"/>
</dbReference>
<dbReference type="NCBIfam" id="TIGR00490">
    <property type="entry name" value="aEF-2"/>
    <property type="match status" value="1"/>
</dbReference>
<dbReference type="PANTHER" id="PTHR42908:SF3">
    <property type="entry name" value="ELONGATION FACTOR-LIKE GTPASE 1"/>
    <property type="match status" value="1"/>
</dbReference>
<evidence type="ECO:0000259" key="11">
    <source>
        <dbReference type="PROSITE" id="PS51722"/>
    </source>
</evidence>
<dbReference type="InterPro" id="IPR035647">
    <property type="entry name" value="EFG_III/V"/>
</dbReference>
<dbReference type="InterPro" id="IPR027417">
    <property type="entry name" value="P-loop_NTPase"/>
</dbReference>
<dbReference type="Gene3D" id="2.40.30.10">
    <property type="entry name" value="Translation factors"/>
    <property type="match status" value="1"/>
</dbReference>